<sequence>MTSAQSKNGDFIGDEHLCLATLNDYDAVMAIDRNVYSGLDYLPSSYTAIVQNRGTSAFVYRKGKRVVS</sequence>
<dbReference type="AlphaFoldDB" id="A0ABD0JXT7"/>
<reference evidence="1 2" key="1">
    <citation type="journal article" date="2023" name="Sci. Data">
        <title>Genome assembly of the Korean intertidal mud-creeper Batillaria attramentaria.</title>
        <authorList>
            <person name="Patra A.K."/>
            <person name="Ho P.T."/>
            <person name="Jun S."/>
            <person name="Lee S.J."/>
            <person name="Kim Y."/>
            <person name="Won Y.J."/>
        </authorList>
    </citation>
    <scope>NUCLEOTIDE SEQUENCE [LARGE SCALE GENOMIC DNA]</scope>
    <source>
        <strain evidence="1">Wonlab-2016</strain>
    </source>
</reference>
<name>A0ABD0JXT7_9CAEN</name>
<comment type="caution">
    <text evidence="1">The sequence shown here is derived from an EMBL/GenBank/DDBJ whole genome shotgun (WGS) entry which is preliminary data.</text>
</comment>
<evidence type="ECO:0000313" key="2">
    <source>
        <dbReference type="Proteomes" id="UP001519460"/>
    </source>
</evidence>
<evidence type="ECO:0000313" key="1">
    <source>
        <dbReference type="EMBL" id="KAK7479574.1"/>
    </source>
</evidence>
<proteinExistence type="predicted"/>
<keyword evidence="2" id="KW-1185">Reference proteome</keyword>
<dbReference type="PANTHER" id="PTHR47403:SF6">
    <property type="entry name" value="N-ACETYLTRANSFERASE DOMAIN-CONTAINING PROTEIN"/>
    <property type="match status" value="1"/>
</dbReference>
<dbReference type="EMBL" id="JACVVK020000300">
    <property type="protein sequence ID" value="KAK7479574.1"/>
    <property type="molecule type" value="Genomic_DNA"/>
</dbReference>
<dbReference type="Proteomes" id="UP001519460">
    <property type="component" value="Unassembled WGS sequence"/>
</dbReference>
<gene>
    <name evidence="1" type="ORF">BaRGS_00029211</name>
</gene>
<dbReference type="PANTHER" id="PTHR47403">
    <property type="entry name" value="LOC100145250 PROTEIN"/>
    <property type="match status" value="1"/>
</dbReference>
<accession>A0ABD0JXT7</accession>
<protein>
    <submittedName>
        <fullName evidence="1">Uncharacterized protein</fullName>
    </submittedName>
</protein>
<organism evidence="1 2">
    <name type="scientific">Batillaria attramentaria</name>
    <dbReference type="NCBI Taxonomy" id="370345"/>
    <lineage>
        <taxon>Eukaryota</taxon>
        <taxon>Metazoa</taxon>
        <taxon>Spiralia</taxon>
        <taxon>Lophotrochozoa</taxon>
        <taxon>Mollusca</taxon>
        <taxon>Gastropoda</taxon>
        <taxon>Caenogastropoda</taxon>
        <taxon>Sorbeoconcha</taxon>
        <taxon>Cerithioidea</taxon>
        <taxon>Batillariidae</taxon>
        <taxon>Batillaria</taxon>
    </lineage>
</organism>